<keyword evidence="1" id="KW-0812">Transmembrane</keyword>
<name>A0A078LYN5_9BACL</name>
<organism evidence="2">
    <name type="scientific">Metalysinibacillus saudimassiliensis</name>
    <dbReference type="NCBI Taxonomy" id="1461583"/>
    <lineage>
        <taxon>Bacteria</taxon>
        <taxon>Bacillati</taxon>
        <taxon>Bacillota</taxon>
        <taxon>Bacilli</taxon>
        <taxon>Bacillales</taxon>
        <taxon>Caryophanaceae</taxon>
        <taxon>Metalysinibacillus</taxon>
    </lineage>
</organism>
<feature type="transmembrane region" description="Helical" evidence="1">
    <location>
        <begin position="71"/>
        <end position="97"/>
    </location>
</feature>
<dbReference type="EMBL" id="LN483073">
    <property type="protein sequence ID" value="CEA00218.1"/>
    <property type="molecule type" value="Genomic_DNA"/>
</dbReference>
<keyword evidence="1" id="KW-0472">Membrane</keyword>
<proteinExistence type="predicted"/>
<evidence type="ECO:0000256" key="1">
    <source>
        <dbReference type="SAM" id="Phobius"/>
    </source>
</evidence>
<reference evidence="2" key="1">
    <citation type="submission" date="2014-07" db="EMBL/GenBank/DDBJ databases">
        <authorList>
            <person name="Urmite Genomes Urmite Genomes"/>
        </authorList>
    </citation>
    <scope>NUCLEOTIDE SEQUENCE</scope>
    <source>
        <strain evidence="2">13S34_air</strain>
    </source>
</reference>
<keyword evidence="1" id="KW-1133">Transmembrane helix</keyword>
<protein>
    <submittedName>
        <fullName evidence="2">Uncharacterized protein</fullName>
    </submittedName>
</protein>
<evidence type="ECO:0000313" key="2">
    <source>
        <dbReference type="EMBL" id="CEA00218.1"/>
    </source>
</evidence>
<accession>A0A078LYN5</accession>
<sequence length="98" mass="10720">MKTHSILLGSMGVAVLLGIFGQHATTFIATSIPFLHPLYVLTALTLCSIAIFIFVPYYAVRSSAKLGTPLVITYILLDIVLCIGTSFWSIFVLAIWWG</sequence>
<feature type="transmembrane region" description="Helical" evidence="1">
    <location>
        <begin position="39"/>
        <end position="59"/>
    </location>
</feature>
<gene>
    <name evidence="2" type="ORF">BN1050_00522</name>
</gene>
<dbReference type="HOGENOM" id="CLU_2330382_0_0_9"/>
<dbReference type="AlphaFoldDB" id="A0A078LYN5"/>